<feature type="chain" id="PRO_5003173151" evidence="1">
    <location>
        <begin position="18"/>
        <end position="327"/>
    </location>
</feature>
<evidence type="ECO:0000313" key="2">
    <source>
        <dbReference type="EMBL" id="EFP78162.2"/>
    </source>
</evidence>
<dbReference type="HOGENOM" id="CLU_850298_0_0_1"/>
<dbReference type="VEuPathDB" id="FungiDB:PGTG_04118"/>
<dbReference type="OrthoDB" id="10278422at2759"/>
<evidence type="ECO:0000313" key="3">
    <source>
        <dbReference type="Proteomes" id="UP000008783"/>
    </source>
</evidence>
<keyword evidence="3" id="KW-1185">Reference proteome</keyword>
<dbReference type="GeneID" id="10541792"/>
<accession>E3K1I7</accession>
<feature type="signal peptide" evidence="1">
    <location>
        <begin position="1"/>
        <end position="17"/>
    </location>
</feature>
<evidence type="ECO:0000256" key="1">
    <source>
        <dbReference type="SAM" id="SignalP"/>
    </source>
</evidence>
<dbReference type="KEGG" id="pgr:PGTG_04118"/>
<reference key="1">
    <citation type="submission" date="2007-01" db="EMBL/GenBank/DDBJ databases">
        <title>The Genome Sequence of Puccinia graminis f. sp. tritici Strain CRL 75-36-700-3.</title>
        <authorList>
            <consortium name="The Broad Institute Genome Sequencing Platform"/>
            <person name="Birren B."/>
            <person name="Lander E."/>
            <person name="Galagan J."/>
            <person name="Nusbaum C."/>
            <person name="Devon K."/>
            <person name="Cuomo C."/>
            <person name="Jaffe D."/>
            <person name="Butler J."/>
            <person name="Alvarez P."/>
            <person name="Gnerre S."/>
            <person name="Grabherr M."/>
            <person name="Mauceli E."/>
            <person name="Brockman W."/>
            <person name="Young S."/>
            <person name="LaButti K."/>
            <person name="Sykes S."/>
            <person name="DeCaprio D."/>
            <person name="Crawford M."/>
            <person name="Koehrsen M."/>
            <person name="Engels R."/>
            <person name="Montgomery P."/>
            <person name="Pearson M."/>
            <person name="Howarth C."/>
            <person name="Larson L."/>
            <person name="White J."/>
            <person name="Zeng Q."/>
            <person name="Kodira C."/>
            <person name="Yandava C."/>
            <person name="Alvarado L."/>
            <person name="O'Leary S."/>
            <person name="Szabo L."/>
            <person name="Dean R."/>
            <person name="Schein J."/>
        </authorList>
    </citation>
    <scope>NUCLEOTIDE SEQUENCE</scope>
    <source>
        <strain>CRL 75-36-700-3</strain>
    </source>
</reference>
<proteinExistence type="predicted"/>
<organism evidence="2 3">
    <name type="scientific">Puccinia graminis f. sp. tritici (strain CRL 75-36-700-3 / race SCCL)</name>
    <name type="common">Black stem rust fungus</name>
    <dbReference type="NCBI Taxonomy" id="418459"/>
    <lineage>
        <taxon>Eukaryota</taxon>
        <taxon>Fungi</taxon>
        <taxon>Dikarya</taxon>
        <taxon>Basidiomycota</taxon>
        <taxon>Pucciniomycotina</taxon>
        <taxon>Pucciniomycetes</taxon>
        <taxon>Pucciniales</taxon>
        <taxon>Pucciniaceae</taxon>
        <taxon>Puccinia</taxon>
    </lineage>
</organism>
<name>E3K1I7_PUCGT</name>
<sequence length="327" mass="34756">MIALVCLSLLLPAQLLAYNPSFSSDQLQNRPLGGCTAVGPGQVKNCLIQNDPDTFQLCKCCKDETAMIQCISTKTACQPSNQNPYWKGSWDCPVNDCSSVPSNPSNDAVVNCIRNSGDAALIKRCGPCLTDYSAKQCLATSTTASLPRKDYCPSKDPQPGDHGPRLGDCSSLHPPGAVLQCIRDSGDKNLISRCGSCPDDDSARLCYNNKQSCPALAPRQLLGGDCSTRFPSSAVLACIKNSGDSNLIKRCGSCPNYGDVPAMCVNYKATCPTKPPPGTPDCAHLPPGSSTLKCIHDSGNETLIQRCGSCKTDDYARFCLTDKVVCP</sequence>
<gene>
    <name evidence="2" type="ORF">PGTG_04118</name>
</gene>
<dbReference type="Proteomes" id="UP000008783">
    <property type="component" value="Unassembled WGS sequence"/>
</dbReference>
<reference evidence="3" key="2">
    <citation type="journal article" date="2011" name="Proc. Natl. Acad. Sci. U.S.A.">
        <title>Obligate biotrophy features unraveled by the genomic analysis of rust fungi.</title>
        <authorList>
            <person name="Duplessis S."/>
            <person name="Cuomo C.A."/>
            <person name="Lin Y.-C."/>
            <person name="Aerts A."/>
            <person name="Tisserant E."/>
            <person name="Veneault-Fourrey C."/>
            <person name="Joly D.L."/>
            <person name="Hacquard S."/>
            <person name="Amselem J."/>
            <person name="Cantarel B.L."/>
            <person name="Chiu R."/>
            <person name="Coutinho P.M."/>
            <person name="Feau N."/>
            <person name="Field M."/>
            <person name="Frey P."/>
            <person name="Gelhaye E."/>
            <person name="Goldberg J."/>
            <person name="Grabherr M.G."/>
            <person name="Kodira C.D."/>
            <person name="Kohler A."/>
            <person name="Kuees U."/>
            <person name="Lindquist E.A."/>
            <person name="Lucas S.M."/>
            <person name="Mago R."/>
            <person name="Mauceli E."/>
            <person name="Morin E."/>
            <person name="Murat C."/>
            <person name="Pangilinan J.L."/>
            <person name="Park R."/>
            <person name="Pearson M."/>
            <person name="Quesneville H."/>
            <person name="Rouhier N."/>
            <person name="Sakthikumar S."/>
            <person name="Salamov A.A."/>
            <person name="Schmutz J."/>
            <person name="Selles B."/>
            <person name="Shapiro H."/>
            <person name="Tanguay P."/>
            <person name="Tuskan G.A."/>
            <person name="Henrissat B."/>
            <person name="Van de Peer Y."/>
            <person name="Rouze P."/>
            <person name="Ellis J.G."/>
            <person name="Dodds P.N."/>
            <person name="Schein J.E."/>
            <person name="Zhong S."/>
            <person name="Hamelin R.C."/>
            <person name="Grigoriev I.V."/>
            <person name="Szabo L.J."/>
            <person name="Martin F."/>
        </authorList>
    </citation>
    <scope>NUCLEOTIDE SEQUENCE [LARGE SCALE GENOMIC DNA]</scope>
    <source>
        <strain evidence="3">CRL 75-36-700-3 / race SCCL</strain>
    </source>
</reference>
<dbReference type="InParanoid" id="E3K1I7"/>
<dbReference type="RefSeq" id="XP_003322581.2">
    <property type="nucleotide sequence ID" value="XM_003322533.2"/>
</dbReference>
<dbReference type="AlphaFoldDB" id="E3K1I7"/>
<keyword evidence="1" id="KW-0732">Signal</keyword>
<protein>
    <submittedName>
        <fullName evidence="2">Uncharacterized protein</fullName>
    </submittedName>
</protein>
<dbReference type="EMBL" id="DS178269">
    <property type="protein sequence ID" value="EFP78162.2"/>
    <property type="molecule type" value="Genomic_DNA"/>
</dbReference>